<keyword evidence="1" id="KW-0732">Signal</keyword>
<dbReference type="Gene3D" id="2.30.30.100">
    <property type="match status" value="1"/>
</dbReference>
<dbReference type="SUPFAM" id="SSF69318">
    <property type="entry name" value="Integrin alpha N-terminal domain"/>
    <property type="match status" value="1"/>
</dbReference>
<evidence type="ECO:0000313" key="3">
    <source>
        <dbReference type="Proteomes" id="UP000663844"/>
    </source>
</evidence>
<dbReference type="Pfam" id="PF13517">
    <property type="entry name" value="FG-GAP_3"/>
    <property type="match status" value="1"/>
</dbReference>
<dbReference type="InterPro" id="IPR013517">
    <property type="entry name" value="FG-GAP"/>
</dbReference>
<proteinExistence type="predicted"/>
<evidence type="ECO:0008006" key="4">
    <source>
        <dbReference type="Google" id="ProtNLM"/>
    </source>
</evidence>
<dbReference type="PANTHER" id="PTHR46580">
    <property type="entry name" value="SENSOR KINASE-RELATED"/>
    <property type="match status" value="1"/>
</dbReference>
<organism evidence="2 3">
    <name type="scientific">Adineta steineri</name>
    <dbReference type="NCBI Taxonomy" id="433720"/>
    <lineage>
        <taxon>Eukaryota</taxon>
        <taxon>Metazoa</taxon>
        <taxon>Spiralia</taxon>
        <taxon>Gnathifera</taxon>
        <taxon>Rotifera</taxon>
        <taxon>Eurotatoria</taxon>
        <taxon>Bdelloidea</taxon>
        <taxon>Adinetida</taxon>
        <taxon>Adinetidae</taxon>
        <taxon>Adineta</taxon>
    </lineage>
</organism>
<evidence type="ECO:0000256" key="1">
    <source>
        <dbReference type="ARBA" id="ARBA00022729"/>
    </source>
</evidence>
<dbReference type="EMBL" id="CAJOAZ010018439">
    <property type="protein sequence ID" value="CAF4326230.1"/>
    <property type="molecule type" value="Genomic_DNA"/>
</dbReference>
<accession>A0A820JGF4</accession>
<dbReference type="InterPro" id="IPR028994">
    <property type="entry name" value="Integrin_alpha_N"/>
</dbReference>
<reference evidence="2" key="1">
    <citation type="submission" date="2021-02" db="EMBL/GenBank/DDBJ databases">
        <authorList>
            <person name="Nowell W R."/>
        </authorList>
    </citation>
    <scope>NUCLEOTIDE SEQUENCE</scope>
</reference>
<dbReference type="AlphaFoldDB" id="A0A820JGF4"/>
<name>A0A820JGF4_9BILA</name>
<protein>
    <recommendedName>
        <fullName evidence="4">VCBS repeat-containing protein</fullName>
    </recommendedName>
</protein>
<sequence>GIFINKGNGTFYDQITYSTDSQPYFVIAANMNGDDQFDILVANRGKSNVGIFFNRGNGTFDPQITYPSGVAPYSIAVADLNENNKLDIIVANAGSDNVGVLLADCI</sequence>
<evidence type="ECO:0000313" key="2">
    <source>
        <dbReference type="EMBL" id="CAF4326230.1"/>
    </source>
</evidence>
<comment type="caution">
    <text evidence="2">The sequence shown here is derived from an EMBL/GenBank/DDBJ whole genome shotgun (WGS) entry which is preliminary data.</text>
</comment>
<gene>
    <name evidence="2" type="ORF">OXD698_LOCUS47444</name>
</gene>
<dbReference type="Proteomes" id="UP000663844">
    <property type="component" value="Unassembled WGS sequence"/>
</dbReference>
<feature type="non-terminal residue" evidence="2">
    <location>
        <position position="1"/>
    </location>
</feature>